<dbReference type="InterPro" id="IPR010908">
    <property type="entry name" value="Longin_dom"/>
</dbReference>
<sequence>MSGIRYACIARGSVILVSHQKASGDFENVAHVMLPNIPIAKDTKTTYTSENYLFHVVVENGLIFLCTAPPDFGRRLCYSFLSEVKRRFNTNSLMARAKSAITHELGRDFGPILAEEMERYSRGESGDNISQLQSQVEQVKGIMTQNIEKVLERGDQIDVLLDKTSDLEASSSHFRSSARRVRQKMFCQNVKMWLILGFIGVVVITLIVLMATNVIPVKKS</sequence>
<evidence type="ECO:0000313" key="23">
    <source>
        <dbReference type="RefSeq" id="XP_022249951.1"/>
    </source>
</evidence>
<dbReference type="PRINTS" id="PR00219">
    <property type="entry name" value="SYNAPTOBREVN"/>
</dbReference>
<dbReference type="PROSITE" id="PS50892">
    <property type="entry name" value="V_SNARE"/>
    <property type="match status" value="1"/>
</dbReference>
<evidence type="ECO:0000256" key="15">
    <source>
        <dbReference type="PROSITE-ProRule" id="PRU00290"/>
    </source>
</evidence>
<evidence type="ECO:0000256" key="10">
    <source>
        <dbReference type="ARBA" id="ARBA00037845"/>
    </source>
</evidence>
<feature type="domain" description="V-SNARE coiled-coil homology" evidence="18">
    <location>
        <begin position="128"/>
        <end position="188"/>
    </location>
</feature>
<evidence type="ECO:0000259" key="17">
    <source>
        <dbReference type="PROSITE" id="PS50859"/>
    </source>
</evidence>
<dbReference type="SUPFAM" id="SSF64356">
    <property type="entry name" value="SNARE-like"/>
    <property type="match status" value="1"/>
</dbReference>
<evidence type="ECO:0000256" key="5">
    <source>
        <dbReference type="ARBA" id="ARBA00022927"/>
    </source>
</evidence>
<dbReference type="PROSITE" id="PS50859">
    <property type="entry name" value="LONGIN"/>
    <property type="match status" value="1"/>
</dbReference>
<dbReference type="InterPro" id="IPR011012">
    <property type="entry name" value="Longin-like_dom_sf"/>
</dbReference>
<dbReference type="RefSeq" id="XP_022249951.1">
    <property type="nucleotide sequence ID" value="XM_022394243.1"/>
</dbReference>
<dbReference type="RefSeq" id="XP_022249950.1">
    <property type="nucleotide sequence ID" value="XM_022394242.1"/>
</dbReference>
<evidence type="ECO:0000256" key="12">
    <source>
        <dbReference type="ARBA" id="ARBA00037875"/>
    </source>
</evidence>
<organism evidence="19 23">
    <name type="scientific">Limulus polyphemus</name>
    <name type="common">Atlantic horseshoe crab</name>
    <dbReference type="NCBI Taxonomy" id="6850"/>
    <lineage>
        <taxon>Eukaryota</taxon>
        <taxon>Metazoa</taxon>
        <taxon>Ecdysozoa</taxon>
        <taxon>Arthropoda</taxon>
        <taxon>Chelicerata</taxon>
        <taxon>Merostomata</taxon>
        <taxon>Xiphosura</taxon>
        <taxon>Limulidae</taxon>
        <taxon>Limulus</taxon>
    </lineage>
</organism>
<dbReference type="RefSeq" id="XP_013781982.1">
    <property type="nucleotide sequence ID" value="XM_013926528.2"/>
</dbReference>
<gene>
    <name evidence="20 21 22 23" type="primary">LOC106466271</name>
</gene>
<keyword evidence="19" id="KW-1185">Reference proteome</keyword>
<dbReference type="PANTHER" id="PTHR21136">
    <property type="entry name" value="SNARE PROTEINS"/>
    <property type="match status" value="1"/>
</dbReference>
<dbReference type="InterPro" id="IPR001388">
    <property type="entry name" value="Synaptobrevin-like"/>
</dbReference>
<accession>A0ABM1T245</accession>
<protein>
    <recommendedName>
        <fullName evidence="13">Vesicle-associated membrane protein 7</fullName>
    </recommendedName>
    <alternativeName>
        <fullName evidence="14">Synaptobrevin-like protein 1</fullName>
    </alternativeName>
</protein>
<dbReference type="SUPFAM" id="SSF58038">
    <property type="entry name" value="SNARE fusion complex"/>
    <property type="match status" value="1"/>
</dbReference>
<comment type="subcellular location">
    <subcellularLocation>
        <location evidence="12">Cytoplasmic vesicle</location>
        <location evidence="12">Phagosome membrane</location>
        <topology evidence="12">Single-pass type IV membrane protein</topology>
    </subcellularLocation>
    <subcellularLocation>
        <location evidence="9">Cytoplasmic vesicle</location>
        <location evidence="9">Secretory vesicle membrane</location>
        <topology evidence="9">Single-pass type IV membrane protein</topology>
    </subcellularLocation>
    <subcellularLocation>
        <location evidence="1">Endoplasmic reticulum membrane</location>
        <topology evidence="1">Single-pass type IV membrane protein</topology>
    </subcellularLocation>
    <subcellularLocation>
        <location evidence="8">Golgi apparatus</location>
        <location evidence="8">trans-Golgi network membrane</location>
        <topology evidence="8">Single-pass type IV membrane protein</topology>
    </subcellularLocation>
    <subcellularLocation>
        <location evidence="10">Late endosome membrane</location>
        <topology evidence="10">Single-pass type IV membrane protein</topology>
    </subcellularLocation>
    <subcellularLocation>
        <location evidence="11">Lysosome membrane</location>
        <topology evidence="11">Single-pass type IV membrane protein</topology>
    </subcellularLocation>
</comment>
<feature type="domain" description="Longin" evidence="17">
    <location>
        <begin position="8"/>
        <end position="113"/>
    </location>
</feature>
<evidence type="ECO:0000256" key="11">
    <source>
        <dbReference type="ARBA" id="ARBA00037863"/>
    </source>
</evidence>
<keyword evidence="6 16" id="KW-1133">Transmembrane helix</keyword>
<evidence type="ECO:0000256" key="7">
    <source>
        <dbReference type="ARBA" id="ARBA00023136"/>
    </source>
</evidence>
<evidence type="ECO:0000313" key="22">
    <source>
        <dbReference type="RefSeq" id="XP_022249950.1"/>
    </source>
</evidence>
<evidence type="ECO:0000256" key="8">
    <source>
        <dbReference type="ARBA" id="ARBA00037801"/>
    </source>
</evidence>
<evidence type="ECO:0000256" key="4">
    <source>
        <dbReference type="ARBA" id="ARBA00022692"/>
    </source>
</evidence>
<evidence type="ECO:0000256" key="16">
    <source>
        <dbReference type="SAM" id="Phobius"/>
    </source>
</evidence>
<dbReference type="Pfam" id="PF00957">
    <property type="entry name" value="Synaptobrevin"/>
    <property type="match status" value="1"/>
</dbReference>
<proteinExistence type="inferred from homology"/>
<keyword evidence="15" id="KW-0175">Coiled coil</keyword>
<dbReference type="InterPro" id="IPR051097">
    <property type="entry name" value="Synaptobrevin-like_transport"/>
</dbReference>
<evidence type="ECO:0000256" key="13">
    <source>
        <dbReference type="ARBA" id="ARBA00039269"/>
    </source>
</evidence>
<keyword evidence="7 16" id="KW-0472">Membrane</keyword>
<dbReference type="RefSeq" id="XP_013781983.1">
    <property type="nucleotide sequence ID" value="XM_013926529.2"/>
</dbReference>
<comment type="similarity">
    <text evidence="2">Belongs to the synaptobrevin family.</text>
</comment>
<dbReference type="Pfam" id="PF13774">
    <property type="entry name" value="Longin"/>
    <property type="match status" value="1"/>
</dbReference>
<evidence type="ECO:0000259" key="18">
    <source>
        <dbReference type="PROSITE" id="PS50892"/>
    </source>
</evidence>
<dbReference type="CDD" id="cd14824">
    <property type="entry name" value="Longin"/>
    <property type="match status" value="1"/>
</dbReference>
<dbReference type="SMART" id="SM01270">
    <property type="entry name" value="Longin"/>
    <property type="match status" value="1"/>
</dbReference>
<evidence type="ECO:0000313" key="20">
    <source>
        <dbReference type="RefSeq" id="XP_013781982.1"/>
    </source>
</evidence>
<dbReference type="InterPro" id="IPR042855">
    <property type="entry name" value="V_SNARE_CC"/>
</dbReference>
<feature type="transmembrane region" description="Helical" evidence="16">
    <location>
        <begin position="192"/>
        <end position="215"/>
    </location>
</feature>
<evidence type="ECO:0000256" key="3">
    <source>
        <dbReference type="ARBA" id="ARBA00022448"/>
    </source>
</evidence>
<evidence type="ECO:0000256" key="14">
    <source>
        <dbReference type="ARBA" id="ARBA00042194"/>
    </source>
</evidence>
<evidence type="ECO:0000256" key="1">
    <source>
        <dbReference type="ARBA" id="ARBA00004163"/>
    </source>
</evidence>
<evidence type="ECO:0000256" key="9">
    <source>
        <dbReference type="ARBA" id="ARBA00037803"/>
    </source>
</evidence>
<evidence type="ECO:0000313" key="19">
    <source>
        <dbReference type="Proteomes" id="UP000694941"/>
    </source>
</evidence>
<dbReference type="GeneID" id="106466271"/>
<dbReference type="Proteomes" id="UP000694941">
    <property type="component" value="Unplaced"/>
</dbReference>
<dbReference type="Gene3D" id="3.30.450.50">
    <property type="entry name" value="Longin domain"/>
    <property type="match status" value="1"/>
</dbReference>
<dbReference type="CDD" id="cd15868">
    <property type="entry name" value="R-SNARE_VAMP8"/>
    <property type="match status" value="1"/>
</dbReference>
<keyword evidence="4 16" id="KW-0812">Transmembrane</keyword>
<keyword evidence="3" id="KW-0813">Transport</keyword>
<evidence type="ECO:0000256" key="6">
    <source>
        <dbReference type="ARBA" id="ARBA00022989"/>
    </source>
</evidence>
<keyword evidence="5" id="KW-0653">Protein transport</keyword>
<reference evidence="20 21" key="1">
    <citation type="submission" date="2025-05" db="UniProtKB">
        <authorList>
            <consortium name="RefSeq"/>
        </authorList>
    </citation>
    <scope>IDENTIFICATION</scope>
    <source>
        <tissue evidence="20 21">Muscle</tissue>
    </source>
</reference>
<evidence type="ECO:0000313" key="21">
    <source>
        <dbReference type="RefSeq" id="XP_013781983.1"/>
    </source>
</evidence>
<dbReference type="PANTHER" id="PTHR21136:SF168">
    <property type="entry name" value="VESICLE-ASSOCIATED MEMBRANE PROTEIN 9"/>
    <property type="match status" value="1"/>
</dbReference>
<evidence type="ECO:0000256" key="2">
    <source>
        <dbReference type="ARBA" id="ARBA00008025"/>
    </source>
</evidence>
<dbReference type="Gene3D" id="1.20.5.110">
    <property type="match status" value="1"/>
</dbReference>
<name>A0ABM1T245_LIMPO</name>